<organism evidence="1 2">
    <name type="scientific">Vigna angularis var. angularis</name>
    <dbReference type="NCBI Taxonomy" id="157739"/>
    <lineage>
        <taxon>Eukaryota</taxon>
        <taxon>Viridiplantae</taxon>
        <taxon>Streptophyta</taxon>
        <taxon>Embryophyta</taxon>
        <taxon>Tracheophyta</taxon>
        <taxon>Spermatophyta</taxon>
        <taxon>Magnoliopsida</taxon>
        <taxon>eudicotyledons</taxon>
        <taxon>Gunneridae</taxon>
        <taxon>Pentapetalae</taxon>
        <taxon>rosids</taxon>
        <taxon>fabids</taxon>
        <taxon>Fabales</taxon>
        <taxon>Fabaceae</taxon>
        <taxon>Papilionoideae</taxon>
        <taxon>50 kb inversion clade</taxon>
        <taxon>NPAAA clade</taxon>
        <taxon>indigoferoid/millettioid clade</taxon>
        <taxon>Phaseoleae</taxon>
        <taxon>Vigna</taxon>
    </lineage>
</organism>
<gene>
    <name evidence="1" type="primary">Vigan.11G171400</name>
    <name evidence="1" type="ORF">VIGAN_11171400</name>
</gene>
<name>A0A0S3TAJ0_PHAAN</name>
<feature type="non-terminal residue" evidence="1">
    <location>
        <position position="1"/>
    </location>
</feature>
<sequence>IFNGGFCLRQCFQTKVVAKQMTGSFKTHVNGGFGVERCFETAEPSGRTMADTTLVNGGSSVNGLLSVYGRL</sequence>
<keyword evidence="2" id="KW-1185">Reference proteome</keyword>
<evidence type="ECO:0000313" key="1">
    <source>
        <dbReference type="EMBL" id="BAU02232.1"/>
    </source>
</evidence>
<dbReference type="EMBL" id="AP015044">
    <property type="protein sequence ID" value="BAU02232.1"/>
    <property type="molecule type" value="Genomic_DNA"/>
</dbReference>
<proteinExistence type="predicted"/>
<dbReference type="Proteomes" id="UP000291084">
    <property type="component" value="Chromosome 11"/>
</dbReference>
<dbReference type="AlphaFoldDB" id="A0A0S3TAJ0"/>
<accession>A0A0S3TAJ0</accession>
<protein>
    <submittedName>
        <fullName evidence="1">Uncharacterized protein</fullName>
    </submittedName>
</protein>
<reference evidence="1 2" key="1">
    <citation type="journal article" date="2015" name="Sci. Rep.">
        <title>The power of single molecule real-time sequencing technology in the de novo assembly of a eukaryotic genome.</title>
        <authorList>
            <person name="Sakai H."/>
            <person name="Naito K."/>
            <person name="Ogiso-Tanaka E."/>
            <person name="Takahashi Y."/>
            <person name="Iseki K."/>
            <person name="Muto C."/>
            <person name="Satou K."/>
            <person name="Teruya K."/>
            <person name="Shiroma A."/>
            <person name="Shimoji M."/>
            <person name="Hirano T."/>
            <person name="Itoh T."/>
            <person name="Kaga A."/>
            <person name="Tomooka N."/>
        </authorList>
    </citation>
    <scope>NUCLEOTIDE SEQUENCE [LARGE SCALE GENOMIC DNA]</scope>
    <source>
        <strain evidence="2">cv. Shumari</strain>
    </source>
</reference>
<evidence type="ECO:0000313" key="2">
    <source>
        <dbReference type="Proteomes" id="UP000291084"/>
    </source>
</evidence>